<dbReference type="RefSeq" id="WP_151177187.1">
    <property type="nucleotide sequence ID" value="NZ_CP042906.1"/>
</dbReference>
<dbReference type="GO" id="GO:0043022">
    <property type="term" value="F:ribosome binding"/>
    <property type="evidence" value="ECO:0007669"/>
    <property type="project" value="TreeGrafter"/>
</dbReference>
<dbReference type="InterPro" id="IPR000352">
    <property type="entry name" value="Pep_chain_release_fac_I"/>
</dbReference>
<accession>A0A5J6MPZ1</accession>
<keyword evidence="4" id="KW-1185">Reference proteome</keyword>
<gene>
    <name evidence="3" type="ORF">FRZ44_21810</name>
</gene>
<evidence type="ECO:0000313" key="4">
    <source>
        <dbReference type="Proteomes" id="UP000326202"/>
    </source>
</evidence>
<dbReference type="SUPFAM" id="SSF110916">
    <property type="entry name" value="Peptidyl-tRNA hydrolase domain-like"/>
    <property type="match status" value="1"/>
</dbReference>
<keyword evidence="3" id="KW-0378">Hydrolase</keyword>
<dbReference type="EMBL" id="CP042906">
    <property type="protein sequence ID" value="QEX16886.1"/>
    <property type="molecule type" value="Genomic_DNA"/>
</dbReference>
<feature type="compositionally biased region" description="Basic residues" evidence="1">
    <location>
        <begin position="105"/>
        <end position="133"/>
    </location>
</feature>
<organism evidence="3 4">
    <name type="scientific">Hypericibacter terrae</name>
    <dbReference type="NCBI Taxonomy" id="2602015"/>
    <lineage>
        <taxon>Bacteria</taxon>
        <taxon>Pseudomonadati</taxon>
        <taxon>Pseudomonadota</taxon>
        <taxon>Alphaproteobacteria</taxon>
        <taxon>Rhodospirillales</taxon>
        <taxon>Dongiaceae</taxon>
        <taxon>Hypericibacter</taxon>
    </lineage>
</organism>
<dbReference type="FunFam" id="3.30.160.20:FF:000046">
    <property type="entry name" value="Peptidyl-tRNA hydrolase ICT1"/>
    <property type="match status" value="1"/>
</dbReference>
<dbReference type="GO" id="GO:0004045">
    <property type="term" value="F:peptidyl-tRNA hydrolase activity"/>
    <property type="evidence" value="ECO:0007669"/>
    <property type="project" value="TreeGrafter"/>
</dbReference>
<dbReference type="PROSITE" id="PS00745">
    <property type="entry name" value="RF_PROK_I"/>
    <property type="match status" value="1"/>
</dbReference>
<dbReference type="OrthoDB" id="9815709at2"/>
<dbReference type="NCBIfam" id="NF006718">
    <property type="entry name" value="PRK09256.1"/>
    <property type="match status" value="1"/>
</dbReference>
<feature type="domain" description="Prokaryotic-type class I peptide chain release factors" evidence="2">
    <location>
        <begin position="21"/>
        <end position="37"/>
    </location>
</feature>
<dbReference type="Pfam" id="PF00472">
    <property type="entry name" value="RF-1"/>
    <property type="match status" value="1"/>
</dbReference>
<dbReference type="Gene3D" id="3.30.160.20">
    <property type="match status" value="1"/>
</dbReference>
<proteinExistence type="predicted"/>
<dbReference type="AlphaFoldDB" id="A0A5J6MPZ1"/>
<name>A0A5J6MPZ1_9PROT</name>
<dbReference type="GO" id="GO:0003747">
    <property type="term" value="F:translation release factor activity"/>
    <property type="evidence" value="ECO:0007669"/>
    <property type="project" value="InterPro"/>
</dbReference>
<feature type="region of interest" description="Disordered" evidence="1">
    <location>
        <begin position="101"/>
        <end position="140"/>
    </location>
</feature>
<dbReference type="GO" id="GO:0072344">
    <property type="term" value="P:rescue of stalled ribosome"/>
    <property type="evidence" value="ECO:0007669"/>
    <property type="project" value="TreeGrafter"/>
</dbReference>
<reference evidence="3 4" key="1">
    <citation type="submission" date="2019-08" db="EMBL/GenBank/DDBJ databases">
        <title>Hyperibacter terrae gen. nov., sp. nov. and Hyperibacter viscosus sp. nov., two new members in the family Rhodospirillaceae isolated from the rhizosphere of Hypericum perforatum.</title>
        <authorList>
            <person name="Noviana Z."/>
        </authorList>
    </citation>
    <scope>NUCLEOTIDE SEQUENCE [LARGE SCALE GENOMIC DNA]</scope>
    <source>
        <strain evidence="3 4">R5913</strain>
    </source>
</reference>
<dbReference type="Proteomes" id="UP000326202">
    <property type="component" value="Chromosome"/>
</dbReference>
<evidence type="ECO:0000256" key="1">
    <source>
        <dbReference type="SAM" id="MobiDB-lite"/>
    </source>
</evidence>
<dbReference type="PANTHER" id="PTHR47814:SF1">
    <property type="entry name" value="PEPTIDYL-TRNA HYDROLASE ARFB"/>
    <property type="match status" value="1"/>
</dbReference>
<evidence type="ECO:0000259" key="2">
    <source>
        <dbReference type="PROSITE" id="PS00745"/>
    </source>
</evidence>
<dbReference type="PANTHER" id="PTHR47814">
    <property type="entry name" value="PEPTIDYL-TRNA HYDROLASE ARFB"/>
    <property type="match status" value="1"/>
</dbReference>
<protein>
    <submittedName>
        <fullName evidence="3">Aminoacyl-tRNA hydrolase</fullName>
    </submittedName>
</protein>
<evidence type="ECO:0000313" key="3">
    <source>
        <dbReference type="EMBL" id="QEX16886.1"/>
    </source>
</evidence>
<sequence>MIRVTRSIALDESEISESFIRASGPGGQNVNKLSTAVQLRFDVRHSPSFSDEVRVRLERLAGKRLTRDGVIVITAQRHRERERNRTDALERLLELIRQAAERPIPRRPTRPTLASKRRRLEGKKRTSGIKNLRRNQSDGD</sequence>
<dbReference type="KEGG" id="htq:FRZ44_21810"/>